<dbReference type="EMBL" id="BAAAFR010000001">
    <property type="protein sequence ID" value="GAA0315837.1"/>
    <property type="molecule type" value="Genomic_DNA"/>
</dbReference>
<dbReference type="Proteomes" id="UP001501787">
    <property type="component" value="Unassembled WGS sequence"/>
</dbReference>
<comment type="caution">
    <text evidence="1">The sequence shown here is derived from an EMBL/GenBank/DDBJ whole genome shotgun (WGS) entry which is preliminary data.</text>
</comment>
<dbReference type="RefSeq" id="WP_201503405.1">
    <property type="nucleotide sequence ID" value="NZ_BAAAFR010000001.1"/>
</dbReference>
<evidence type="ECO:0000313" key="1">
    <source>
        <dbReference type="EMBL" id="GAA0315837.1"/>
    </source>
</evidence>
<keyword evidence="2" id="KW-1185">Reference proteome</keyword>
<accession>A0ABN0VRZ2</accession>
<organism evidence="1 2">
    <name type="scientific">Psychrobacter aestuarii</name>
    <dbReference type="NCBI Taxonomy" id="556327"/>
    <lineage>
        <taxon>Bacteria</taxon>
        <taxon>Pseudomonadati</taxon>
        <taxon>Pseudomonadota</taxon>
        <taxon>Gammaproteobacteria</taxon>
        <taxon>Moraxellales</taxon>
        <taxon>Moraxellaceae</taxon>
        <taxon>Psychrobacter</taxon>
    </lineage>
</organism>
<name>A0ABN0VRZ2_9GAMM</name>
<reference evidence="1 2" key="1">
    <citation type="journal article" date="2019" name="Int. J. Syst. Evol. Microbiol.">
        <title>The Global Catalogue of Microorganisms (GCM) 10K type strain sequencing project: providing services to taxonomists for standard genome sequencing and annotation.</title>
        <authorList>
            <consortium name="The Broad Institute Genomics Platform"/>
            <consortium name="The Broad Institute Genome Sequencing Center for Infectious Disease"/>
            <person name="Wu L."/>
            <person name="Ma J."/>
        </authorList>
    </citation>
    <scope>NUCLEOTIDE SEQUENCE [LARGE SCALE GENOMIC DNA]</scope>
    <source>
        <strain evidence="1 2">JCM 16343</strain>
    </source>
</reference>
<protein>
    <submittedName>
        <fullName evidence="1">Uncharacterized protein</fullName>
    </submittedName>
</protein>
<proteinExistence type="predicted"/>
<evidence type="ECO:0000313" key="2">
    <source>
        <dbReference type="Proteomes" id="UP001501787"/>
    </source>
</evidence>
<sequence length="165" mass="19295">MKLLLITFGFIISVTISIFFITTLKAKKIESNFINSENCNKSSTREFRNGNSIEKEYILYRCRINPNIRTLYIYADAKTNEAVYSKIINTDYESIEGASPRVCEIGAIEADNKNIYEICYILINYENIFGFRKEFFFSTPIRVRNIDTTRKDLRENTIDSIVYQN</sequence>
<gene>
    <name evidence="1" type="ORF">GCM10009129_11440</name>
</gene>